<dbReference type="HOGENOM" id="CLU_149335_0_0_1"/>
<dbReference type="GO" id="GO:0016020">
    <property type="term" value="C:membrane"/>
    <property type="evidence" value="ECO:0007669"/>
    <property type="project" value="TreeGrafter"/>
</dbReference>
<dbReference type="GO" id="GO:0016787">
    <property type="term" value="F:hydrolase activity"/>
    <property type="evidence" value="ECO:0007669"/>
    <property type="project" value="UniProtKB-KW"/>
</dbReference>
<dbReference type="InParanoid" id="H2RIW5"/>
<evidence type="ECO:0000259" key="3">
    <source>
        <dbReference type="Pfam" id="PF00561"/>
    </source>
</evidence>
<keyword evidence="5" id="KW-1185">Reference proteome</keyword>
<proteinExistence type="inferred from homology"/>
<dbReference type="PANTHER" id="PTHR43798:SF14">
    <property type="entry name" value="SERINE HYDROLASE-LIKE PROTEIN DDB_G0286239"/>
    <property type="match status" value="1"/>
</dbReference>
<dbReference type="GeneTree" id="ENSGT00530000063960"/>
<dbReference type="Gene3D" id="3.40.50.1820">
    <property type="entry name" value="alpha/beta hydrolase"/>
    <property type="match status" value="1"/>
</dbReference>
<keyword evidence="2" id="KW-0378">Hydrolase</keyword>
<dbReference type="InterPro" id="IPR050266">
    <property type="entry name" value="AB_hydrolase_sf"/>
</dbReference>
<dbReference type="OMA" id="HGWMDVS"/>
<evidence type="ECO:0000256" key="2">
    <source>
        <dbReference type="ARBA" id="ARBA00022801"/>
    </source>
</evidence>
<name>H2RIW5_TAKRU</name>
<comment type="similarity">
    <text evidence="1">Belongs to the AB hydrolase superfamily.</text>
</comment>
<organism evidence="4 5">
    <name type="scientific">Takifugu rubripes</name>
    <name type="common">Japanese pufferfish</name>
    <name type="synonym">Fugu rubripes</name>
    <dbReference type="NCBI Taxonomy" id="31033"/>
    <lineage>
        <taxon>Eukaryota</taxon>
        <taxon>Metazoa</taxon>
        <taxon>Chordata</taxon>
        <taxon>Craniata</taxon>
        <taxon>Vertebrata</taxon>
        <taxon>Euteleostomi</taxon>
        <taxon>Actinopterygii</taxon>
        <taxon>Neopterygii</taxon>
        <taxon>Teleostei</taxon>
        <taxon>Neoteleostei</taxon>
        <taxon>Acanthomorphata</taxon>
        <taxon>Eupercaria</taxon>
        <taxon>Tetraodontiformes</taxon>
        <taxon>Tetradontoidea</taxon>
        <taxon>Tetraodontidae</taxon>
        <taxon>Takifugu</taxon>
    </lineage>
</organism>
<protein>
    <submittedName>
        <fullName evidence="4">Serine hydrolase like</fullName>
    </submittedName>
</protein>
<sequence length="358" mass="40716">MINVLKGVRHLTSTAMKQAGFELSVPVPWGEIRGKSWGPDHGRPVLCLHGWADNCGSFNTLIPLLPKECRYVAIDLAGHGLSSHRPPGVLYSFPYYVMDVRRVIDALQWDKFSIIGHSMGDALYPEMVDALVFLDCYGFLPADPKELPDVMRRGMDEIIQFDKRPEEKTRVYTYENAVKRLLAGNPSISEESVHNILERGLVQVDGGVVFSRDFRINLKNIARQSMEQIVDMQSRIKSPILLVLAEDGFNKQYDKSDTYRSALLQVYRERKDLIVTVPGDHHVHLNNPEVVAPAVSDFLKTKVLSQPPSQTASPNTFDQYFCTVLMSLLSKLPDNGLELRNPLWEIKLDWYYGVELWR</sequence>
<dbReference type="Pfam" id="PF00561">
    <property type="entry name" value="Abhydrolase_1"/>
    <property type="match status" value="1"/>
</dbReference>
<dbReference type="FunCoup" id="H2RIW5">
    <property type="interactions" value="32"/>
</dbReference>
<reference evidence="4" key="3">
    <citation type="submission" date="2025-09" db="UniProtKB">
        <authorList>
            <consortium name="Ensembl"/>
        </authorList>
    </citation>
    <scope>IDENTIFICATION</scope>
</reference>
<reference evidence="4" key="2">
    <citation type="submission" date="2025-08" db="UniProtKB">
        <authorList>
            <consortium name="Ensembl"/>
        </authorList>
    </citation>
    <scope>IDENTIFICATION</scope>
</reference>
<evidence type="ECO:0000313" key="4">
    <source>
        <dbReference type="Ensembl" id="ENSTRUP00000000078.3"/>
    </source>
</evidence>
<dbReference type="PANTHER" id="PTHR43798">
    <property type="entry name" value="MONOACYLGLYCEROL LIPASE"/>
    <property type="match status" value="1"/>
</dbReference>
<dbReference type="SUPFAM" id="SSF53474">
    <property type="entry name" value="alpha/beta-Hydrolases"/>
    <property type="match status" value="1"/>
</dbReference>
<feature type="domain" description="AB hydrolase-1" evidence="3">
    <location>
        <begin position="44"/>
        <end position="288"/>
    </location>
</feature>
<dbReference type="Proteomes" id="UP000005226">
    <property type="component" value="Chromosome 17"/>
</dbReference>
<dbReference type="Ensembl" id="ENSTRUT00000000078.3">
    <property type="protein sequence ID" value="ENSTRUP00000000078.3"/>
    <property type="gene ID" value="ENSTRUG00000000033.3"/>
</dbReference>
<dbReference type="InterPro" id="IPR029058">
    <property type="entry name" value="AB_hydrolase_fold"/>
</dbReference>
<dbReference type="AlphaFoldDB" id="H2RIW5"/>
<accession>H2RIW5</accession>
<dbReference type="STRING" id="31033.ENSTRUP00000000078"/>
<evidence type="ECO:0000313" key="5">
    <source>
        <dbReference type="Proteomes" id="UP000005226"/>
    </source>
</evidence>
<dbReference type="eggNOG" id="KOG1454">
    <property type="taxonomic scope" value="Eukaryota"/>
</dbReference>
<reference evidence="4 5" key="1">
    <citation type="journal article" date="2011" name="Genome Biol. Evol.">
        <title>Integration of the genetic map and genome assembly of fugu facilitates insights into distinct features of genome evolution in teleosts and mammals.</title>
        <authorList>
            <person name="Kai W."/>
            <person name="Kikuchi K."/>
            <person name="Tohari S."/>
            <person name="Chew A.K."/>
            <person name="Tay A."/>
            <person name="Fujiwara A."/>
            <person name="Hosoya S."/>
            <person name="Suetake H."/>
            <person name="Naruse K."/>
            <person name="Brenner S."/>
            <person name="Suzuki Y."/>
            <person name="Venkatesh B."/>
        </authorList>
    </citation>
    <scope>NUCLEOTIDE SEQUENCE [LARGE SCALE GENOMIC DNA]</scope>
</reference>
<evidence type="ECO:0000256" key="1">
    <source>
        <dbReference type="ARBA" id="ARBA00008645"/>
    </source>
</evidence>
<dbReference type="InterPro" id="IPR000073">
    <property type="entry name" value="AB_hydrolase_1"/>
</dbReference>
<gene>
    <name evidence="4" type="primary">LOC101066525</name>
</gene>